<dbReference type="InterPro" id="IPR050764">
    <property type="entry name" value="CbbQ/NirQ/NorQ/GpvN"/>
</dbReference>
<dbReference type="RefSeq" id="WP_382360057.1">
    <property type="nucleotide sequence ID" value="NZ_JBHLWV010000006.1"/>
</dbReference>
<accession>A0ABV6H3Z5</accession>
<reference evidence="2 3" key="1">
    <citation type="submission" date="2024-09" db="EMBL/GenBank/DDBJ databases">
        <authorList>
            <person name="Sun Q."/>
            <person name="Mori K."/>
        </authorList>
    </citation>
    <scope>NUCLEOTIDE SEQUENCE [LARGE SCALE GENOMIC DNA]</scope>
    <source>
        <strain evidence="2 3">CCM 7957</strain>
    </source>
</reference>
<dbReference type="InterPro" id="IPR011704">
    <property type="entry name" value="ATPase_dyneun-rel_AAA"/>
</dbReference>
<evidence type="ECO:0000313" key="2">
    <source>
        <dbReference type="EMBL" id="MFC0313592.1"/>
    </source>
</evidence>
<name>A0ABV6H3Z5_9ACTN</name>
<dbReference type="PANTHER" id="PTHR42759">
    <property type="entry name" value="MOXR FAMILY PROTEIN"/>
    <property type="match status" value="1"/>
</dbReference>
<dbReference type="Pfam" id="PF07728">
    <property type="entry name" value="AAA_5"/>
    <property type="match status" value="1"/>
</dbReference>
<protein>
    <submittedName>
        <fullName evidence="2">AAA family ATPase</fullName>
    </submittedName>
</protein>
<dbReference type="Proteomes" id="UP001589783">
    <property type="component" value="Unassembled WGS sequence"/>
</dbReference>
<dbReference type="CDD" id="cd00009">
    <property type="entry name" value="AAA"/>
    <property type="match status" value="1"/>
</dbReference>
<feature type="domain" description="ATPase dynein-related AAA" evidence="1">
    <location>
        <begin position="165"/>
        <end position="295"/>
    </location>
</feature>
<evidence type="ECO:0000313" key="3">
    <source>
        <dbReference type="Proteomes" id="UP001589783"/>
    </source>
</evidence>
<dbReference type="EMBL" id="JBHLWV010000006">
    <property type="protein sequence ID" value="MFC0313592.1"/>
    <property type="molecule type" value="Genomic_DNA"/>
</dbReference>
<gene>
    <name evidence="2" type="ORF">ACFFJD_01830</name>
</gene>
<comment type="caution">
    <text evidence="2">The sequence shown here is derived from an EMBL/GenBank/DDBJ whole genome shotgun (WGS) entry which is preliminary data.</text>
</comment>
<proteinExistence type="predicted"/>
<dbReference type="PANTHER" id="PTHR42759:SF1">
    <property type="entry name" value="MAGNESIUM-CHELATASE SUBUNIT CHLD"/>
    <property type="match status" value="1"/>
</dbReference>
<dbReference type="SUPFAM" id="SSF52540">
    <property type="entry name" value="P-loop containing nucleoside triphosphate hydrolases"/>
    <property type="match status" value="1"/>
</dbReference>
<dbReference type="InterPro" id="IPR027417">
    <property type="entry name" value="P-loop_NTPase"/>
</dbReference>
<dbReference type="Gene3D" id="3.40.50.300">
    <property type="entry name" value="P-loop containing nucleotide triphosphate hydrolases"/>
    <property type="match status" value="1"/>
</dbReference>
<organism evidence="2 3">
    <name type="scientific">Gordonia phosphorivorans</name>
    <dbReference type="NCBI Taxonomy" id="1056982"/>
    <lineage>
        <taxon>Bacteria</taxon>
        <taxon>Bacillati</taxon>
        <taxon>Actinomycetota</taxon>
        <taxon>Actinomycetes</taxon>
        <taxon>Mycobacteriales</taxon>
        <taxon>Gordoniaceae</taxon>
        <taxon>Gordonia</taxon>
    </lineage>
</organism>
<evidence type="ECO:0000259" key="1">
    <source>
        <dbReference type="Pfam" id="PF07728"/>
    </source>
</evidence>
<keyword evidence="3" id="KW-1185">Reference proteome</keyword>
<sequence>MLLYGFVYEVSDGAFDELSMMAVTETGHTLTREEGRDTRVERSPRWKLSRDGQRDLAAFIDTCHQARANTTGSTRMIDISPELAADWDRCADVFIEKATSEAGMRGTPEEFSRRCVPTPRSVPAIADVTELSVALPDGRQYLPRLINGMADVEVLKAANRAHIAVALVGPPGSGKSTAPLAAFGEELVVLDCYEGMVREDVVGALLPVPGQVGDFEWIDGPLVQAMLQGRPLLIDEAAWMPPGVQALLHSAMDEARTVTVVDRPGETVVRAATGFSVLTSHNPGQGFGLSDPVLDRIGLIVSVPADLDLATDLGVPPVLVNLAKERHHWVENTGDHTLWVPSLRELLSAAATESVFGIEFAASALTAKCPPEQREQFSEQASRFMRAPTALTAVAP</sequence>